<evidence type="ECO:0000313" key="2">
    <source>
        <dbReference type="EMBL" id="QTX05791.1"/>
    </source>
</evidence>
<dbReference type="SUPFAM" id="SSF89082">
    <property type="entry name" value="Antibiotic binding domain of TipA-like multidrug resistance regulators"/>
    <property type="match status" value="1"/>
</dbReference>
<gene>
    <name evidence="2" type="ORF">G127AT_06195</name>
</gene>
<dbReference type="KEGG" id="aarc:G127AT_06195"/>
<dbReference type="EMBL" id="CP071696">
    <property type="protein sequence ID" value="QTX05791.1"/>
    <property type="molecule type" value="Genomic_DNA"/>
</dbReference>
<dbReference type="AlphaFoldDB" id="A0A975FRA8"/>
<feature type="domain" description="TipAS antibiotic-recognition" evidence="1">
    <location>
        <begin position="50"/>
        <end position="147"/>
    </location>
</feature>
<proteinExistence type="predicted"/>
<evidence type="ECO:0000313" key="3">
    <source>
        <dbReference type="Proteomes" id="UP000671914"/>
    </source>
</evidence>
<keyword evidence="3" id="KW-1185">Reference proteome</keyword>
<dbReference type="Proteomes" id="UP000671914">
    <property type="component" value="Chromosome"/>
</dbReference>
<dbReference type="InterPro" id="IPR036244">
    <property type="entry name" value="TipA-like_antibiotic-bd"/>
</dbReference>
<sequence>MRFTIYRVSRSRKGGVDAGSRALRHPPLTLTRRQLVAWGHDAGLEHPRGRAAHRNHEPQERLRRLNADWIAAAESGADPASAEAQALAARHVDWLTGIPGTPASAPGADLTGYVLGLADMYVADPRFAANYGGQVGAEFVRDALRAYAAAGS</sequence>
<dbReference type="Gene3D" id="1.10.490.50">
    <property type="entry name" value="Antibiotic binding domain of TipA-like multidrug resistance regulators"/>
    <property type="match status" value="1"/>
</dbReference>
<name>A0A975FRA8_9MICO</name>
<protein>
    <submittedName>
        <fullName evidence="2">TipAS antibiotic-recognition domain-containing protein</fullName>
    </submittedName>
</protein>
<accession>A0A975FRA8</accession>
<dbReference type="Pfam" id="PF07739">
    <property type="entry name" value="TipAS"/>
    <property type="match status" value="1"/>
</dbReference>
<evidence type="ECO:0000259" key="1">
    <source>
        <dbReference type="Pfam" id="PF07739"/>
    </source>
</evidence>
<dbReference type="InterPro" id="IPR012925">
    <property type="entry name" value="TipAS_dom"/>
</dbReference>
<reference evidence="2" key="1">
    <citation type="submission" date="2021-03" db="EMBL/GenBank/DDBJ databases">
        <title>Agromyces archimandritus sp. nov., isolated from the cockroach Archimandrita tessellata.</title>
        <authorList>
            <person name="Guzman J."/>
            <person name="Ortuzar M."/>
            <person name="Poehlein A."/>
            <person name="Daniel R."/>
            <person name="Trujillo M."/>
            <person name="Vilcinskas A."/>
        </authorList>
    </citation>
    <scope>NUCLEOTIDE SEQUENCE</scope>
    <source>
        <strain evidence="2">G127AT</strain>
    </source>
</reference>
<organism evidence="2 3">
    <name type="scientific">Agromyces archimandritae</name>
    <dbReference type="NCBI Taxonomy" id="2781962"/>
    <lineage>
        <taxon>Bacteria</taxon>
        <taxon>Bacillati</taxon>
        <taxon>Actinomycetota</taxon>
        <taxon>Actinomycetes</taxon>
        <taxon>Micrococcales</taxon>
        <taxon>Microbacteriaceae</taxon>
        <taxon>Agromyces</taxon>
    </lineage>
</organism>